<organism evidence="2 3">
    <name type="scientific">Penicillium brasilianum</name>
    <dbReference type="NCBI Taxonomy" id="104259"/>
    <lineage>
        <taxon>Eukaryota</taxon>
        <taxon>Fungi</taxon>
        <taxon>Dikarya</taxon>
        <taxon>Ascomycota</taxon>
        <taxon>Pezizomycotina</taxon>
        <taxon>Eurotiomycetes</taxon>
        <taxon>Eurotiomycetidae</taxon>
        <taxon>Eurotiales</taxon>
        <taxon>Aspergillaceae</taxon>
        <taxon>Penicillium</taxon>
    </lineage>
</organism>
<feature type="transmembrane region" description="Helical" evidence="1">
    <location>
        <begin position="342"/>
        <end position="361"/>
    </location>
</feature>
<evidence type="ECO:0000313" key="3">
    <source>
        <dbReference type="Proteomes" id="UP000190744"/>
    </source>
</evidence>
<keyword evidence="1" id="KW-1133">Transmembrane helix</keyword>
<protein>
    <submittedName>
        <fullName evidence="2">Uncharacterized protein</fullName>
    </submittedName>
</protein>
<keyword evidence="1" id="KW-0472">Membrane</keyword>
<sequence>MFLIISPVEPFDYSNVSGYFGPGAFGAWVITCLAAICPAEGRHLIRLIWKKSYLIPHRIHSFTRLKYPRDAYKEKPVSGTRGYCENGQPEFVELNSGKMQCLQRFLESTLRDAMDEIRQPPNSLRQFIDGIQFNGRYIHALQKECPDKFLLQAKCAEIVLDSFPLFFKRDSLLYPGYVHYGIVEDENGIFGQSCDRLVESLESTYPWFQMSRADFTQYLLRFRNAVQFWSYRTTQSEAEMVRKMDPTAWAAIIYPVVACWVCIPKRVTSNMETWRPEDEAAACVAQFAVGVSLIAILGSRYRIIQGDLIFHSRPRFLAWTVMYVHRGIVLLLRIRYMAQAPFPFPGIALTIFLTGAIFYWAPLERASHLLALAFERVTRVQLRLFRTSHLISSGYCSECFYADCPKGYHRRLWAHTVLLGSFPSDCQPFMFVMGMFSHFLLLLCFGLGDRADAESYDRTIKIN</sequence>
<feature type="transmembrane region" description="Helical" evidence="1">
    <location>
        <begin position="20"/>
        <end position="41"/>
    </location>
</feature>
<name>A0A1S9RCU8_PENBI</name>
<gene>
    <name evidence="2" type="ORF">PEBR_34911</name>
</gene>
<evidence type="ECO:0000256" key="1">
    <source>
        <dbReference type="SAM" id="Phobius"/>
    </source>
</evidence>
<comment type="caution">
    <text evidence="2">The sequence shown here is derived from an EMBL/GenBank/DDBJ whole genome shotgun (WGS) entry which is preliminary data.</text>
</comment>
<accession>A0A1S9RCU8</accession>
<dbReference type="AlphaFoldDB" id="A0A1S9RCU8"/>
<dbReference type="EMBL" id="LJBN01000198">
    <property type="protein sequence ID" value="OOQ83353.1"/>
    <property type="molecule type" value="Genomic_DNA"/>
</dbReference>
<feature type="transmembrane region" description="Helical" evidence="1">
    <location>
        <begin position="429"/>
        <end position="448"/>
    </location>
</feature>
<dbReference type="Proteomes" id="UP000190744">
    <property type="component" value="Unassembled WGS sequence"/>
</dbReference>
<reference evidence="3" key="1">
    <citation type="submission" date="2015-09" db="EMBL/GenBank/DDBJ databases">
        <authorList>
            <person name="Fill T.P."/>
            <person name="Baretta J.F."/>
            <person name="de Almeida L.G."/>
            <person name="Rocha M."/>
            <person name="de Souza D.H."/>
            <person name="Malavazi I."/>
            <person name="Cerdeira L.T."/>
            <person name="Hong H."/>
            <person name="Samborskyy M."/>
            <person name="de Vasconcelos A.T."/>
            <person name="Leadlay P."/>
            <person name="Rodrigues-Filho E."/>
        </authorList>
    </citation>
    <scope>NUCLEOTIDE SEQUENCE [LARGE SCALE GENOMIC DNA]</scope>
    <source>
        <strain evidence="3">LaBioMMi 136</strain>
    </source>
</reference>
<evidence type="ECO:0000313" key="2">
    <source>
        <dbReference type="EMBL" id="OOQ83353.1"/>
    </source>
</evidence>
<keyword evidence="1" id="KW-0812">Transmembrane</keyword>
<proteinExistence type="predicted"/>